<keyword evidence="1" id="KW-1133">Transmembrane helix</keyword>
<keyword evidence="4" id="KW-1185">Reference proteome</keyword>
<reference evidence="3" key="1">
    <citation type="journal article" date="2021" name="Front. Microbiol.">
        <title>Comprehensive Comparative Genomics and Phenotyping of Methylobacterium Species.</title>
        <authorList>
            <person name="Alessa O."/>
            <person name="Ogura Y."/>
            <person name="Fujitani Y."/>
            <person name="Takami H."/>
            <person name="Hayashi T."/>
            <person name="Sahin N."/>
            <person name="Tani A."/>
        </authorList>
    </citation>
    <scope>NUCLEOTIDE SEQUENCE</scope>
    <source>
        <strain evidence="3">DSM 19015</strain>
    </source>
</reference>
<proteinExistence type="predicted"/>
<evidence type="ECO:0000313" key="3">
    <source>
        <dbReference type="EMBL" id="GJD96692.1"/>
    </source>
</evidence>
<dbReference type="Proteomes" id="UP001055125">
    <property type="component" value="Unassembled WGS sequence"/>
</dbReference>
<keyword evidence="1" id="KW-0472">Membrane</keyword>
<keyword evidence="2" id="KW-0732">Signal</keyword>
<reference evidence="3" key="2">
    <citation type="submission" date="2021-08" db="EMBL/GenBank/DDBJ databases">
        <authorList>
            <person name="Tani A."/>
            <person name="Ola A."/>
            <person name="Ogura Y."/>
            <person name="Katsura K."/>
            <person name="Hayashi T."/>
        </authorList>
    </citation>
    <scope>NUCLEOTIDE SEQUENCE</scope>
    <source>
        <strain evidence="3">DSM 19015</strain>
    </source>
</reference>
<accession>A0ABQ4S3E0</accession>
<evidence type="ECO:0000256" key="2">
    <source>
        <dbReference type="SAM" id="SignalP"/>
    </source>
</evidence>
<dbReference type="RefSeq" id="WP_238245783.1">
    <property type="nucleotide sequence ID" value="NZ_BPQP01000066.1"/>
</dbReference>
<protein>
    <submittedName>
        <fullName evidence="3">Uncharacterized protein</fullName>
    </submittedName>
</protein>
<organism evidence="3 4">
    <name type="scientific">Methylobacterium iners</name>
    <dbReference type="NCBI Taxonomy" id="418707"/>
    <lineage>
        <taxon>Bacteria</taxon>
        <taxon>Pseudomonadati</taxon>
        <taxon>Pseudomonadota</taxon>
        <taxon>Alphaproteobacteria</taxon>
        <taxon>Hyphomicrobiales</taxon>
        <taxon>Methylobacteriaceae</taxon>
        <taxon>Methylobacterium</taxon>
    </lineage>
</organism>
<feature type="signal peptide" evidence="2">
    <location>
        <begin position="1"/>
        <end position="24"/>
    </location>
</feature>
<dbReference type="EMBL" id="BPQP01000066">
    <property type="protein sequence ID" value="GJD96692.1"/>
    <property type="molecule type" value="Genomic_DNA"/>
</dbReference>
<name>A0ABQ4S3E0_9HYPH</name>
<evidence type="ECO:0000313" key="4">
    <source>
        <dbReference type="Proteomes" id="UP001055125"/>
    </source>
</evidence>
<keyword evidence="1" id="KW-0812">Transmembrane</keyword>
<feature type="chain" id="PRO_5046497707" evidence="2">
    <location>
        <begin position="25"/>
        <end position="57"/>
    </location>
</feature>
<gene>
    <name evidence="3" type="ORF">OCOJLMKI_3916</name>
</gene>
<evidence type="ECO:0000256" key="1">
    <source>
        <dbReference type="SAM" id="Phobius"/>
    </source>
</evidence>
<feature type="transmembrane region" description="Helical" evidence="1">
    <location>
        <begin position="34"/>
        <end position="52"/>
    </location>
</feature>
<comment type="caution">
    <text evidence="3">The sequence shown here is derived from an EMBL/GenBank/DDBJ whole genome shotgun (WGS) entry which is preliminary data.</text>
</comment>
<sequence>MTPKSAAILAGAGCAVIGPTVAHAFTADPTDQIILSSLIAGSVVVTTLILGLRSWED</sequence>